<keyword evidence="3" id="KW-0963">Cytoplasm</keyword>
<dbReference type="OMA" id="RIDYMAR"/>
<feature type="domain" description="Enkurin" evidence="7">
    <location>
        <begin position="143"/>
        <end position="235"/>
    </location>
</feature>
<dbReference type="GeneID" id="9688496"/>
<evidence type="ECO:0000256" key="5">
    <source>
        <dbReference type="ARBA" id="ARBA00023273"/>
    </source>
</evidence>
<evidence type="ECO:0000256" key="4">
    <source>
        <dbReference type="ARBA" id="ARBA00023212"/>
    </source>
</evidence>
<keyword evidence="5" id="KW-0966">Cell projection</keyword>
<dbReference type="GO" id="GO:0005881">
    <property type="term" value="C:cytoplasmic microtubule"/>
    <property type="evidence" value="ECO:0007669"/>
    <property type="project" value="TreeGrafter"/>
</dbReference>
<protein>
    <submittedName>
        <fullName evidence="8">Predicted protein</fullName>
    </submittedName>
</protein>
<accession>C1N4U3</accession>
<dbReference type="RefSeq" id="XP_003062853.1">
    <property type="nucleotide sequence ID" value="XM_003062807.1"/>
</dbReference>
<dbReference type="KEGG" id="mpp:MICPUCDRAFT_52682"/>
<dbReference type="Proteomes" id="UP000001876">
    <property type="component" value="Unassembled WGS sequence"/>
</dbReference>
<dbReference type="OrthoDB" id="10264920at2759"/>
<evidence type="ECO:0000313" key="9">
    <source>
        <dbReference type="Proteomes" id="UP000001876"/>
    </source>
</evidence>
<evidence type="ECO:0000256" key="6">
    <source>
        <dbReference type="SAM" id="MobiDB-lite"/>
    </source>
</evidence>
<comment type="subcellular location">
    <subcellularLocation>
        <location evidence="1">Cell projection</location>
        <location evidence="1">Cilium</location>
    </subcellularLocation>
    <subcellularLocation>
        <location evidence="2">Cytoplasm</location>
        <location evidence="2">Cytoskeleton</location>
    </subcellularLocation>
</comment>
<feature type="region of interest" description="Disordered" evidence="6">
    <location>
        <begin position="1"/>
        <end position="83"/>
    </location>
</feature>
<dbReference type="Pfam" id="PF13864">
    <property type="entry name" value="Enkurin"/>
    <property type="match status" value="1"/>
</dbReference>
<dbReference type="eggNOG" id="ENOG502QU1P">
    <property type="taxonomic scope" value="Eukaryota"/>
</dbReference>
<evidence type="ECO:0000313" key="8">
    <source>
        <dbReference type="EMBL" id="EEH52792.1"/>
    </source>
</evidence>
<dbReference type="PANTHER" id="PTHR21490">
    <property type="entry name" value="ENKURIN-RELATED"/>
    <property type="match status" value="1"/>
</dbReference>
<feature type="compositionally biased region" description="Basic and acidic residues" evidence="6">
    <location>
        <begin position="31"/>
        <end position="53"/>
    </location>
</feature>
<dbReference type="STRING" id="564608.C1N4U3"/>
<reference evidence="8 9" key="1">
    <citation type="journal article" date="2009" name="Science">
        <title>Green evolution and dynamic adaptations revealed by genomes of the marine picoeukaryotes Micromonas.</title>
        <authorList>
            <person name="Worden A.Z."/>
            <person name="Lee J.H."/>
            <person name="Mock T."/>
            <person name="Rouze P."/>
            <person name="Simmons M.P."/>
            <person name="Aerts A.L."/>
            <person name="Allen A.E."/>
            <person name="Cuvelier M.L."/>
            <person name="Derelle E."/>
            <person name="Everett M.V."/>
            <person name="Foulon E."/>
            <person name="Grimwood J."/>
            <person name="Gundlach H."/>
            <person name="Henrissat B."/>
            <person name="Napoli C."/>
            <person name="McDonald S.M."/>
            <person name="Parker M.S."/>
            <person name="Rombauts S."/>
            <person name="Salamov A."/>
            <person name="Von Dassow P."/>
            <person name="Badger J.H."/>
            <person name="Coutinho P.M."/>
            <person name="Demir E."/>
            <person name="Dubchak I."/>
            <person name="Gentemann C."/>
            <person name="Eikrem W."/>
            <person name="Gready J.E."/>
            <person name="John U."/>
            <person name="Lanier W."/>
            <person name="Lindquist E.A."/>
            <person name="Lucas S."/>
            <person name="Mayer K.F."/>
            <person name="Moreau H."/>
            <person name="Not F."/>
            <person name="Otillar R."/>
            <person name="Panaud O."/>
            <person name="Pangilinan J."/>
            <person name="Paulsen I."/>
            <person name="Piegu B."/>
            <person name="Poliakov A."/>
            <person name="Robbens S."/>
            <person name="Schmutz J."/>
            <person name="Toulza E."/>
            <person name="Wyss T."/>
            <person name="Zelensky A."/>
            <person name="Zhou K."/>
            <person name="Armbrust E.V."/>
            <person name="Bhattacharya D."/>
            <person name="Goodenough U.W."/>
            <person name="Van de Peer Y."/>
            <person name="Grigoriev I.V."/>
        </authorList>
    </citation>
    <scope>NUCLEOTIDE SEQUENCE [LARGE SCALE GENOMIC DNA]</scope>
    <source>
        <strain evidence="8 9">CCMP1545</strain>
    </source>
</reference>
<organism evidence="9">
    <name type="scientific">Micromonas pusilla (strain CCMP1545)</name>
    <name type="common">Picoplanktonic green alga</name>
    <dbReference type="NCBI Taxonomy" id="564608"/>
    <lineage>
        <taxon>Eukaryota</taxon>
        <taxon>Viridiplantae</taxon>
        <taxon>Chlorophyta</taxon>
        <taxon>Mamiellophyceae</taxon>
        <taxon>Mamiellales</taxon>
        <taxon>Mamiellaceae</taxon>
        <taxon>Micromonas</taxon>
    </lineage>
</organism>
<evidence type="ECO:0000256" key="1">
    <source>
        <dbReference type="ARBA" id="ARBA00004138"/>
    </source>
</evidence>
<dbReference type="PROSITE" id="PS51665">
    <property type="entry name" value="ENKURIN"/>
    <property type="match status" value="1"/>
</dbReference>
<evidence type="ECO:0000256" key="3">
    <source>
        <dbReference type="ARBA" id="ARBA00022490"/>
    </source>
</evidence>
<dbReference type="PANTHER" id="PTHR21490:SF2">
    <property type="entry name" value="ENKURIN DOMAIN-CONTAINING PROTEIN 1"/>
    <property type="match status" value="1"/>
</dbReference>
<evidence type="ECO:0000259" key="7">
    <source>
        <dbReference type="PROSITE" id="PS51665"/>
    </source>
</evidence>
<sequence>MRLLCPTNSIRERQRRAGLTPVNHHRHNRLALKEQSAKNAARKAEQLKEEATAKKNAFRPNSSRGSVRPASARPGTAASSSASAVDQYGVDYVSMNKTAVVSAAAQRGAALRKKLEERDALKNMTWTEKKRYHVGEVPGYLLARKAELAEAARVKREMEERSHIPVGMRVLPEEERVKTLEILRENREDTYEKLRSLPFKCETPSSKRTKAALEFRLAEIEDAQKVFSRNRVLVREVPEEDEEEDAGSASD</sequence>
<dbReference type="AlphaFoldDB" id="C1N4U3"/>
<evidence type="ECO:0000256" key="2">
    <source>
        <dbReference type="ARBA" id="ARBA00004245"/>
    </source>
</evidence>
<dbReference type="GO" id="GO:0005929">
    <property type="term" value="C:cilium"/>
    <property type="evidence" value="ECO:0007669"/>
    <property type="project" value="UniProtKB-SubCell"/>
</dbReference>
<name>C1N4U3_MICPC</name>
<dbReference type="InterPro" id="IPR027012">
    <property type="entry name" value="Enkurin_dom"/>
</dbReference>
<proteinExistence type="predicted"/>
<dbReference type="InterPro" id="IPR052102">
    <property type="entry name" value="Enkurin_domain-protein"/>
</dbReference>
<keyword evidence="9" id="KW-1185">Reference proteome</keyword>
<gene>
    <name evidence="8" type="ORF">MICPUCDRAFT_52682</name>
</gene>
<keyword evidence="4" id="KW-0206">Cytoskeleton</keyword>
<dbReference type="EMBL" id="GG663747">
    <property type="protein sequence ID" value="EEH52792.1"/>
    <property type="molecule type" value="Genomic_DNA"/>
</dbReference>